<accession>A0ABZ0QMH6</accession>
<dbReference type="RefSeq" id="WP_318750425.1">
    <property type="nucleotide sequence ID" value="NZ_CP132508.1"/>
</dbReference>
<sequence>MSLADARELLPRAAAEGYAVPALNFHSLDMVPALVEVAEAERSPLILQASPGTIAFLGLDAIEAIVGAAARRCRVPVVLHLDHARDYKLVMGALRHGFTSVMADGSSLPFEDNVSLTAKVVEAAHAAGVAVEGELGYVPRAGDPAVGGGAGAPEGYEFTLPEQAEEFVARTGVDSLAVAVGTVHGLYRQAPRLDLERLAAIRARVPIPLVLHGGSGVPAEMLRAAIARGVAKVNFATELKHAWTGALRTALAGDRETDPRRLLAPALKALQEEAARKIRLCGSRGRA</sequence>
<dbReference type="InterPro" id="IPR000771">
    <property type="entry name" value="FBA_II"/>
</dbReference>
<dbReference type="SUPFAM" id="SSF51569">
    <property type="entry name" value="Aldolase"/>
    <property type="match status" value="1"/>
</dbReference>
<dbReference type="Pfam" id="PF01116">
    <property type="entry name" value="F_bP_aldolase"/>
    <property type="match status" value="1"/>
</dbReference>
<dbReference type="PANTHER" id="PTHR30304:SF0">
    <property type="entry name" value="D-TAGATOSE-1,6-BISPHOSPHATE ALDOLASE SUBUNIT GATY-RELATED"/>
    <property type="match status" value="1"/>
</dbReference>
<organism evidence="2 3">
    <name type="scientific">Thermaerobacter composti</name>
    <dbReference type="NCBI Taxonomy" id="554949"/>
    <lineage>
        <taxon>Bacteria</taxon>
        <taxon>Bacillati</taxon>
        <taxon>Bacillota</taxon>
        <taxon>Clostridia</taxon>
        <taxon>Eubacteriales</taxon>
        <taxon>Clostridiales Family XVII. Incertae Sedis</taxon>
        <taxon>Thermaerobacter</taxon>
    </lineage>
</organism>
<dbReference type="InterPro" id="IPR050246">
    <property type="entry name" value="Class_II_FBP_aldolase"/>
</dbReference>
<dbReference type="Gene3D" id="3.20.20.70">
    <property type="entry name" value="Aldolase class I"/>
    <property type="match status" value="1"/>
</dbReference>
<proteinExistence type="predicted"/>
<evidence type="ECO:0000256" key="1">
    <source>
        <dbReference type="ARBA" id="ARBA00001947"/>
    </source>
</evidence>
<dbReference type="PIRSF" id="PIRSF001359">
    <property type="entry name" value="F_bP_aldolase_II"/>
    <property type="match status" value="1"/>
</dbReference>
<dbReference type="PANTHER" id="PTHR30304">
    <property type="entry name" value="D-TAGATOSE-1,6-BISPHOSPHATE ALDOLASE"/>
    <property type="match status" value="1"/>
</dbReference>
<dbReference type="InterPro" id="IPR013785">
    <property type="entry name" value="Aldolase_TIM"/>
</dbReference>
<dbReference type="NCBIfam" id="TIGR00167">
    <property type="entry name" value="cbbA"/>
    <property type="match status" value="1"/>
</dbReference>
<evidence type="ECO:0000313" key="3">
    <source>
        <dbReference type="Proteomes" id="UP001304683"/>
    </source>
</evidence>
<reference evidence="2 3" key="1">
    <citation type="submission" date="2023-08" db="EMBL/GenBank/DDBJ databases">
        <title>Genome sequence of Thermaerobacter compostii strain Ins1, a spore-forming filamentous bacterium isolated from a deep geothermal reservoir.</title>
        <authorList>
            <person name="Bregnard D."/>
            <person name="Gonzalez D."/>
            <person name="Junier P."/>
        </authorList>
    </citation>
    <scope>NUCLEOTIDE SEQUENCE [LARGE SCALE GENOMIC DNA]</scope>
    <source>
        <strain evidence="2 3">Ins1</strain>
    </source>
</reference>
<protein>
    <submittedName>
        <fullName evidence="2">Class II fructose-bisphosphate aldolase</fullName>
    </submittedName>
</protein>
<name>A0ABZ0QMH6_9FIRM</name>
<dbReference type="CDD" id="cd00947">
    <property type="entry name" value="TBP_aldolase_IIB"/>
    <property type="match status" value="1"/>
</dbReference>
<dbReference type="EMBL" id="CP132508">
    <property type="protein sequence ID" value="WPD18606.1"/>
    <property type="molecule type" value="Genomic_DNA"/>
</dbReference>
<comment type="cofactor">
    <cofactor evidence="1">
        <name>Zn(2+)</name>
        <dbReference type="ChEBI" id="CHEBI:29105"/>
    </cofactor>
</comment>
<dbReference type="Proteomes" id="UP001304683">
    <property type="component" value="Chromosome"/>
</dbReference>
<evidence type="ECO:0000313" key="2">
    <source>
        <dbReference type="EMBL" id="WPD18606.1"/>
    </source>
</evidence>
<gene>
    <name evidence="2" type="ORF">Q5761_09600</name>
</gene>
<keyword evidence="3" id="KW-1185">Reference proteome</keyword>